<sequence>MRNRLSLQTWVDSTPTMPQSEPDEDDWQHRLEAMASAFTQDTLSRNGYDEQKCRNVLVRYCAHIPRNYQYRDGIQLVFLVLREHLGDENLDLAGGVLYELIEIDCQHSDDPGAEFQRWKYDHLNRHSNLELPHIPHMSTITTSIRPTLTLVKWRQKHSSRYPTRLSDHYFSARASSIEPSCIRSRKAWMIDHTMYVSTREGGTCAFRSPKPKELHEMQWDMGTIQAGRFIKEEEVTPTTASFPVSDHRNSNDIVDIAASQIKASRNSKAGLLRAFRKNHMAHKPSGTEARLDNKRRSWLTNIFGLDTVLSIRDFVEPKQVPLPDGCMTPHAIFARKQGPKKWQDLVTYSNGEEKRRVPGCRWLVAENPRIHPVGIVEVQTHKLRHAPSLDQLRCPTRLTKPADSSLFQSHSADDDGFKRPIGEDISLSNFFPFESTVATYNCQVRTPPTIIFRILYRLKIILPTTCSFLNPWADSCSFTQGLSVLKEALGPAENTVSKYVDLETVFPQRGPSSFQERIEAWIADLRTSRFEDPELVGPFPGSFIPQTLSSPAQLDKQGGAQFRDDSFRSRIKNITKHKEPRPRSAAFLTNKLHIQDESSTTSTTSSTKLPIMTHDSDKMEKKGRMMVPSAIQGTFIPVSPRKRGSPSPMRHKPNKSVQINLNLTENQVERLTDVFASKSESPSRRARAGNTARTGSPERNNNLASTHAMSRAHAALDQEEAHAYVQSGQATNQMAQKGHDSDSTTFSELMPRSPHKTHKAKISMSSNIAERRRQITLTPINIEDRRQYATLVDHGDDMGAAPPMTPDNPSPATPCEEDSSSIYSRDAEQPSPLRIHKDNSQQVDSVLQSYSGWKNSNPYTTIPTVAPDVDTRGVASQRQGPPKGRLEALRQPALDAGQLYSPLRPYFAYKDLPVQKIAGKTLIGEQGWLERPSEHSDHKTPDRKKKDGSPKKPGLLDSLKKIAKEMTESKPNRKVRDVEREGKVKRMTISLDPREQSLLYCELEFHISNALHTYITNELNHGRLNPDKLKKIADGWNQKGRPRVVGFRYDLETQLNLVHLHIDEFRFFGRRQGNLLEIAGLLHAMKVNARALRIRTFCQPDSVIAKQLVDSQSLCNTIGCSEAQQIAIAEIAQFFKVIVEREQAYREKLARDNTPKTLAHGQGDRQWEPSKDPVEGVDPYGGLHLIPDGYDVNSETQRYNN</sequence>
<accession>A0AAE0CY61</accession>
<feature type="compositionally biased region" description="Basic and acidic residues" evidence="1">
    <location>
        <begin position="931"/>
        <end position="950"/>
    </location>
</feature>
<evidence type="ECO:0000256" key="1">
    <source>
        <dbReference type="SAM" id="MobiDB-lite"/>
    </source>
</evidence>
<dbReference type="AlphaFoldDB" id="A0AAE0CY61"/>
<feature type="compositionally biased region" description="Polar residues" evidence="1">
    <location>
        <begin position="1"/>
        <end position="19"/>
    </location>
</feature>
<dbReference type="EMBL" id="VYYT01000666">
    <property type="protein sequence ID" value="KAK2730382.1"/>
    <property type="molecule type" value="Genomic_DNA"/>
</dbReference>
<feature type="region of interest" description="Disordered" evidence="1">
    <location>
        <begin position="1"/>
        <end position="24"/>
    </location>
</feature>
<feature type="region of interest" description="Disordered" evidence="1">
    <location>
        <begin position="722"/>
        <end position="770"/>
    </location>
</feature>
<dbReference type="Proteomes" id="UP001281614">
    <property type="component" value="Unassembled WGS sequence"/>
</dbReference>
<feature type="compositionally biased region" description="Basic and acidic residues" evidence="1">
    <location>
        <begin position="1162"/>
        <end position="1174"/>
    </location>
</feature>
<feature type="region of interest" description="Disordered" evidence="1">
    <location>
        <begin position="594"/>
        <end position="621"/>
    </location>
</feature>
<keyword evidence="3" id="KW-1185">Reference proteome</keyword>
<evidence type="ECO:0000313" key="3">
    <source>
        <dbReference type="Proteomes" id="UP001281614"/>
    </source>
</evidence>
<feature type="compositionally biased region" description="Polar residues" evidence="1">
    <location>
        <begin position="655"/>
        <end position="666"/>
    </location>
</feature>
<feature type="region of interest" description="Disordered" evidence="1">
    <location>
        <begin position="794"/>
        <end position="841"/>
    </location>
</feature>
<name>A0AAE0CY61_COLKA</name>
<feature type="compositionally biased region" description="Polar residues" evidence="1">
    <location>
        <begin position="726"/>
        <end position="735"/>
    </location>
</feature>
<proteinExistence type="predicted"/>
<feature type="compositionally biased region" description="Basic residues" evidence="1">
    <location>
        <begin position="640"/>
        <end position="654"/>
    </location>
</feature>
<comment type="caution">
    <text evidence="2">The sequence shown here is derived from an EMBL/GenBank/DDBJ whole genome shotgun (WGS) entry which is preliminary data.</text>
</comment>
<organism evidence="2 3">
    <name type="scientific">Colletotrichum kahawae</name>
    <name type="common">Coffee berry disease fungus</name>
    <dbReference type="NCBI Taxonomy" id="34407"/>
    <lineage>
        <taxon>Eukaryota</taxon>
        <taxon>Fungi</taxon>
        <taxon>Dikarya</taxon>
        <taxon>Ascomycota</taxon>
        <taxon>Pezizomycotina</taxon>
        <taxon>Sordariomycetes</taxon>
        <taxon>Hypocreomycetidae</taxon>
        <taxon>Glomerellales</taxon>
        <taxon>Glomerellaceae</taxon>
        <taxon>Colletotrichum</taxon>
        <taxon>Colletotrichum gloeosporioides species complex</taxon>
    </lineage>
</organism>
<gene>
    <name evidence="2" type="ORF">CKAH01_09496</name>
</gene>
<feature type="region of interest" description="Disordered" evidence="1">
    <location>
        <begin position="928"/>
        <end position="955"/>
    </location>
</feature>
<feature type="region of interest" description="Disordered" evidence="1">
    <location>
        <begin position="1150"/>
        <end position="1201"/>
    </location>
</feature>
<feature type="region of interest" description="Disordered" evidence="1">
    <location>
        <begin position="636"/>
        <end position="702"/>
    </location>
</feature>
<feature type="region of interest" description="Disordered" evidence="1">
    <location>
        <begin position="862"/>
        <end position="885"/>
    </location>
</feature>
<feature type="compositionally biased region" description="Pro residues" evidence="1">
    <location>
        <begin position="803"/>
        <end position="812"/>
    </location>
</feature>
<feature type="compositionally biased region" description="Low complexity" evidence="1">
    <location>
        <begin position="598"/>
        <end position="607"/>
    </location>
</feature>
<reference evidence="2" key="1">
    <citation type="submission" date="2023-02" db="EMBL/GenBank/DDBJ databases">
        <title>Colletotrichum kahawae CIFC_Que2 genome sequencing and assembly.</title>
        <authorList>
            <person name="Baroncelli R."/>
        </authorList>
    </citation>
    <scope>NUCLEOTIDE SEQUENCE</scope>
    <source>
        <strain evidence="2">CIFC_Que2</strain>
    </source>
</reference>
<protein>
    <submittedName>
        <fullName evidence="2">Uncharacterized protein</fullName>
    </submittedName>
</protein>
<evidence type="ECO:0000313" key="2">
    <source>
        <dbReference type="EMBL" id="KAK2730382.1"/>
    </source>
</evidence>